<name>A0ABR7Y5X5_9SPHI</name>
<feature type="domain" description="RNA polymerase sigma factor 70 region 4 type 2" evidence="6">
    <location>
        <begin position="119"/>
        <end position="164"/>
    </location>
</feature>
<keyword evidence="2" id="KW-0805">Transcription regulation</keyword>
<protein>
    <submittedName>
        <fullName evidence="7">Sigma-70 family RNA polymerase sigma factor</fullName>
    </submittedName>
</protein>
<keyword evidence="8" id="KW-1185">Reference proteome</keyword>
<evidence type="ECO:0000256" key="1">
    <source>
        <dbReference type="ARBA" id="ARBA00010641"/>
    </source>
</evidence>
<comment type="caution">
    <text evidence="7">The sequence shown here is derived from an EMBL/GenBank/DDBJ whole genome shotgun (WGS) entry which is preliminary data.</text>
</comment>
<keyword evidence="4" id="KW-0804">Transcription</keyword>
<dbReference type="InterPro" id="IPR014284">
    <property type="entry name" value="RNA_pol_sigma-70_dom"/>
</dbReference>
<reference evidence="7 8" key="1">
    <citation type="submission" date="2020-08" db="EMBL/GenBank/DDBJ databases">
        <title>Sphingobacterium sp. DN00404 isolated from aquaculture water.</title>
        <authorList>
            <person name="Zhang M."/>
        </authorList>
    </citation>
    <scope>NUCLEOTIDE SEQUENCE [LARGE SCALE GENOMIC DNA]</scope>
    <source>
        <strain evidence="7 8">KCTC 32294</strain>
    </source>
</reference>
<dbReference type="InterPro" id="IPR007627">
    <property type="entry name" value="RNA_pol_sigma70_r2"/>
</dbReference>
<dbReference type="Gene3D" id="1.10.10.10">
    <property type="entry name" value="Winged helix-like DNA-binding domain superfamily/Winged helix DNA-binding domain"/>
    <property type="match status" value="1"/>
</dbReference>
<dbReference type="Gene3D" id="1.10.1740.10">
    <property type="match status" value="1"/>
</dbReference>
<evidence type="ECO:0000256" key="3">
    <source>
        <dbReference type="ARBA" id="ARBA00023082"/>
    </source>
</evidence>
<evidence type="ECO:0000259" key="6">
    <source>
        <dbReference type="Pfam" id="PF08281"/>
    </source>
</evidence>
<comment type="similarity">
    <text evidence="1">Belongs to the sigma-70 factor family. ECF subfamily.</text>
</comment>
<accession>A0ABR7Y5X5</accession>
<evidence type="ECO:0000313" key="8">
    <source>
        <dbReference type="Proteomes" id="UP000606494"/>
    </source>
</evidence>
<evidence type="ECO:0000256" key="2">
    <source>
        <dbReference type="ARBA" id="ARBA00023015"/>
    </source>
</evidence>
<sequence length="182" mass="21339">MVSEAVFVDFKAGYSKAFRIIFDLYHRIILQHAYGFCHNREEAEEIAQDTFTQLFIYKDRIPYEESILPFLYAVSKRIAISHFRKKIVREEALEQIRSRSDRNSFDTQATVLANELRTSLDNILDELPQQQKKVFVLSKLDDLSYQEIAEQLAVSKHTVKNHLAVATKTVRIKLQRLMIILF</sequence>
<keyword evidence="3" id="KW-0731">Sigma factor</keyword>
<gene>
    <name evidence="7" type="ORF">H8B17_13910</name>
</gene>
<evidence type="ECO:0000259" key="5">
    <source>
        <dbReference type="Pfam" id="PF04542"/>
    </source>
</evidence>
<feature type="domain" description="RNA polymerase sigma-70 region 2" evidence="5">
    <location>
        <begin position="22"/>
        <end position="86"/>
    </location>
</feature>
<dbReference type="RefSeq" id="WP_190309821.1">
    <property type="nucleotide sequence ID" value="NZ_JACNYK010000003.1"/>
</dbReference>
<dbReference type="PANTHER" id="PTHR43133">
    <property type="entry name" value="RNA POLYMERASE ECF-TYPE SIGMA FACTO"/>
    <property type="match status" value="1"/>
</dbReference>
<dbReference type="InterPro" id="IPR013324">
    <property type="entry name" value="RNA_pol_sigma_r3/r4-like"/>
</dbReference>
<dbReference type="PANTHER" id="PTHR43133:SF46">
    <property type="entry name" value="RNA POLYMERASE SIGMA-70 FACTOR ECF SUBFAMILY"/>
    <property type="match status" value="1"/>
</dbReference>
<dbReference type="InterPro" id="IPR039425">
    <property type="entry name" value="RNA_pol_sigma-70-like"/>
</dbReference>
<dbReference type="InterPro" id="IPR013249">
    <property type="entry name" value="RNA_pol_sigma70_r4_t2"/>
</dbReference>
<evidence type="ECO:0000313" key="7">
    <source>
        <dbReference type="EMBL" id="MBD1426682.1"/>
    </source>
</evidence>
<dbReference type="SUPFAM" id="SSF88659">
    <property type="entry name" value="Sigma3 and sigma4 domains of RNA polymerase sigma factors"/>
    <property type="match status" value="1"/>
</dbReference>
<dbReference type="Pfam" id="PF08281">
    <property type="entry name" value="Sigma70_r4_2"/>
    <property type="match status" value="1"/>
</dbReference>
<evidence type="ECO:0000256" key="4">
    <source>
        <dbReference type="ARBA" id="ARBA00023163"/>
    </source>
</evidence>
<organism evidence="7 8">
    <name type="scientific">Sphingobacterium arenae</name>
    <dbReference type="NCBI Taxonomy" id="1280598"/>
    <lineage>
        <taxon>Bacteria</taxon>
        <taxon>Pseudomonadati</taxon>
        <taxon>Bacteroidota</taxon>
        <taxon>Sphingobacteriia</taxon>
        <taxon>Sphingobacteriales</taxon>
        <taxon>Sphingobacteriaceae</taxon>
        <taxon>Sphingobacterium</taxon>
    </lineage>
</organism>
<dbReference type="SUPFAM" id="SSF88946">
    <property type="entry name" value="Sigma2 domain of RNA polymerase sigma factors"/>
    <property type="match status" value="1"/>
</dbReference>
<dbReference type="EMBL" id="JACNYK010000003">
    <property type="protein sequence ID" value="MBD1426682.1"/>
    <property type="molecule type" value="Genomic_DNA"/>
</dbReference>
<dbReference type="InterPro" id="IPR013325">
    <property type="entry name" value="RNA_pol_sigma_r2"/>
</dbReference>
<dbReference type="NCBIfam" id="TIGR02937">
    <property type="entry name" value="sigma70-ECF"/>
    <property type="match status" value="1"/>
</dbReference>
<proteinExistence type="inferred from homology"/>
<dbReference type="InterPro" id="IPR036388">
    <property type="entry name" value="WH-like_DNA-bd_sf"/>
</dbReference>
<dbReference type="Proteomes" id="UP000606494">
    <property type="component" value="Unassembled WGS sequence"/>
</dbReference>
<dbReference type="Pfam" id="PF04542">
    <property type="entry name" value="Sigma70_r2"/>
    <property type="match status" value="1"/>
</dbReference>